<dbReference type="GO" id="GO:0035556">
    <property type="term" value="P:intracellular signal transduction"/>
    <property type="evidence" value="ECO:0007669"/>
    <property type="project" value="InterPro"/>
</dbReference>
<dbReference type="Proteomes" id="UP000635142">
    <property type="component" value="Unassembled WGS sequence"/>
</dbReference>
<dbReference type="CDD" id="cd07302">
    <property type="entry name" value="CHD"/>
    <property type="match status" value="1"/>
</dbReference>
<dbReference type="Gene3D" id="3.30.70.1230">
    <property type="entry name" value="Nucleotide cyclase"/>
    <property type="match status" value="1"/>
</dbReference>
<keyword evidence="3" id="KW-1185">Reference proteome</keyword>
<organism evidence="2 3">
    <name type="scientific">Sulfitobacter aestuariivivens</name>
    <dbReference type="NCBI Taxonomy" id="2766981"/>
    <lineage>
        <taxon>Bacteria</taxon>
        <taxon>Pseudomonadati</taxon>
        <taxon>Pseudomonadota</taxon>
        <taxon>Alphaproteobacteria</taxon>
        <taxon>Rhodobacterales</taxon>
        <taxon>Roseobacteraceae</taxon>
        <taxon>Sulfitobacter</taxon>
    </lineage>
</organism>
<dbReference type="RefSeq" id="WP_191073859.1">
    <property type="nucleotide sequence ID" value="NZ_JACTAG010000001.1"/>
</dbReference>
<dbReference type="Pfam" id="PF00561">
    <property type="entry name" value="Abhydrolase_1"/>
    <property type="match status" value="1"/>
</dbReference>
<dbReference type="GO" id="GO:0009190">
    <property type="term" value="P:cyclic nucleotide biosynthetic process"/>
    <property type="evidence" value="ECO:0007669"/>
    <property type="project" value="InterPro"/>
</dbReference>
<dbReference type="PROSITE" id="PS50125">
    <property type="entry name" value="GUANYLATE_CYCLASE_2"/>
    <property type="match status" value="1"/>
</dbReference>
<dbReference type="InterPro" id="IPR000073">
    <property type="entry name" value="AB_hydrolase_1"/>
</dbReference>
<proteinExistence type="predicted"/>
<dbReference type="SUPFAM" id="SSF55073">
    <property type="entry name" value="Nucleotide cyclase"/>
    <property type="match status" value="1"/>
</dbReference>
<dbReference type="PANTHER" id="PTHR43433:SF8">
    <property type="entry name" value="BIFUNCTIONAL LIPASE_ADENYLATE CYCLASE LIPJ"/>
    <property type="match status" value="1"/>
</dbReference>
<sequence length="442" mass="48821">MKQPQTQYAFVDDLAIAYQVIGDGPIDVVYSQGWLTHIEYAWQSPEYARFLTKLSRFCRLIFYDKRGTGLSERNVGFPTLEQRAEDITAVLDAIGSEEAVLLGVSEGANMCALFAATYPERTRAVVLSGTSAKGCWAPDYPWAPTGQDTEDAISYLRENWGSAFELDQAAPSMARNAGAREWWGAYMRNSASPKTAEVITRLNAELDIRELLPLIDAPTLVVNREGDRWHPQEEARFIADLIPNAVLKFVPGTDHLVWYGDHDRLIDEIEEFVTGQKTIVASDRVLLTILMTDIVGSTELAADLGDHRWRAILDEHDSIVRRQLKNFGGTEVNTTGDGFITAFTGPTRAIQCARAITSELASIQLRVKAGIHIGECERRGDDLGGLAVHIASRILDTTAADQIRVSSTVKDMVVGSDLELAYVEARPLKGVPGEWSLYEVCA</sequence>
<dbReference type="InterPro" id="IPR029787">
    <property type="entry name" value="Nucleotide_cyclase"/>
</dbReference>
<dbReference type="GO" id="GO:0004016">
    <property type="term" value="F:adenylate cyclase activity"/>
    <property type="evidence" value="ECO:0007669"/>
    <property type="project" value="UniProtKB-ARBA"/>
</dbReference>
<dbReference type="InterPro" id="IPR050471">
    <property type="entry name" value="AB_hydrolase"/>
</dbReference>
<protein>
    <submittedName>
        <fullName evidence="2">Adenylate/guanylate cyclase domain-containing protein</fullName>
    </submittedName>
</protein>
<dbReference type="Gene3D" id="3.40.50.1820">
    <property type="entry name" value="alpha/beta hydrolase"/>
    <property type="match status" value="1"/>
</dbReference>
<name>A0A927HF49_9RHOB</name>
<dbReference type="InterPro" id="IPR029058">
    <property type="entry name" value="AB_hydrolase_fold"/>
</dbReference>
<gene>
    <name evidence="2" type="ORF">H9Q16_02905</name>
</gene>
<dbReference type="SUPFAM" id="SSF53474">
    <property type="entry name" value="alpha/beta-Hydrolases"/>
    <property type="match status" value="1"/>
</dbReference>
<dbReference type="InterPro" id="IPR001054">
    <property type="entry name" value="A/G_cyclase"/>
</dbReference>
<evidence type="ECO:0000259" key="1">
    <source>
        <dbReference type="PROSITE" id="PS50125"/>
    </source>
</evidence>
<reference evidence="2" key="1">
    <citation type="submission" date="2020-08" db="EMBL/GenBank/DDBJ databases">
        <title>Sulfitobacter aestuariivivens sp. nov., isolated from a tidal flat.</title>
        <authorList>
            <person name="Park S."/>
            <person name="Yoon J.-H."/>
        </authorList>
    </citation>
    <scope>NUCLEOTIDE SEQUENCE</scope>
    <source>
        <strain evidence="2">TSTF-M16</strain>
    </source>
</reference>
<evidence type="ECO:0000313" key="3">
    <source>
        <dbReference type="Proteomes" id="UP000635142"/>
    </source>
</evidence>
<dbReference type="Pfam" id="PF00211">
    <property type="entry name" value="Guanylate_cyc"/>
    <property type="match status" value="1"/>
</dbReference>
<dbReference type="EMBL" id="JACTAG010000001">
    <property type="protein sequence ID" value="MBD3662860.1"/>
    <property type="molecule type" value="Genomic_DNA"/>
</dbReference>
<dbReference type="PANTHER" id="PTHR43433">
    <property type="entry name" value="HYDROLASE, ALPHA/BETA FOLD FAMILY PROTEIN"/>
    <property type="match status" value="1"/>
</dbReference>
<feature type="domain" description="Guanylate cyclase" evidence="1">
    <location>
        <begin position="288"/>
        <end position="395"/>
    </location>
</feature>
<comment type="caution">
    <text evidence="2">The sequence shown here is derived from an EMBL/GenBank/DDBJ whole genome shotgun (WGS) entry which is preliminary data.</text>
</comment>
<dbReference type="SMART" id="SM00044">
    <property type="entry name" value="CYCc"/>
    <property type="match status" value="1"/>
</dbReference>
<accession>A0A927HF49</accession>
<dbReference type="AlphaFoldDB" id="A0A927HF49"/>
<evidence type="ECO:0000313" key="2">
    <source>
        <dbReference type="EMBL" id="MBD3662860.1"/>
    </source>
</evidence>